<keyword evidence="1" id="KW-1133">Transmembrane helix</keyword>
<keyword evidence="1" id="KW-0472">Membrane</keyword>
<feature type="transmembrane region" description="Helical" evidence="1">
    <location>
        <begin position="283"/>
        <end position="304"/>
    </location>
</feature>
<keyword evidence="1" id="KW-0812">Transmembrane</keyword>
<feature type="transmembrane region" description="Helical" evidence="1">
    <location>
        <begin position="253"/>
        <end position="277"/>
    </location>
</feature>
<proteinExistence type="predicted"/>
<dbReference type="Proteomes" id="UP000187406">
    <property type="component" value="Unassembled WGS sequence"/>
</dbReference>
<evidence type="ECO:0000313" key="3">
    <source>
        <dbReference type="Proteomes" id="UP000187406"/>
    </source>
</evidence>
<reference evidence="3" key="1">
    <citation type="submission" date="2016-04" db="EMBL/GenBank/DDBJ databases">
        <title>Cephalotus genome sequencing.</title>
        <authorList>
            <person name="Fukushima K."/>
            <person name="Hasebe M."/>
            <person name="Fang X."/>
        </authorList>
    </citation>
    <scope>NUCLEOTIDE SEQUENCE [LARGE SCALE GENOMIC DNA]</scope>
    <source>
        <strain evidence="3">cv. St1</strain>
    </source>
</reference>
<accession>A0A1Q3C2E5</accession>
<evidence type="ECO:0000256" key="1">
    <source>
        <dbReference type="SAM" id="Phobius"/>
    </source>
</evidence>
<evidence type="ECO:0000313" key="2">
    <source>
        <dbReference type="EMBL" id="GAV74288.1"/>
    </source>
</evidence>
<protein>
    <submittedName>
        <fullName evidence="2">Uncharacterized protein</fullName>
    </submittedName>
</protein>
<gene>
    <name evidence="2" type="ORF">CFOL_v3_17768</name>
</gene>
<organism evidence="2 3">
    <name type="scientific">Cephalotus follicularis</name>
    <name type="common">Albany pitcher plant</name>
    <dbReference type="NCBI Taxonomy" id="3775"/>
    <lineage>
        <taxon>Eukaryota</taxon>
        <taxon>Viridiplantae</taxon>
        <taxon>Streptophyta</taxon>
        <taxon>Embryophyta</taxon>
        <taxon>Tracheophyta</taxon>
        <taxon>Spermatophyta</taxon>
        <taxon>Magnoliopsida</taxon>
        <taxon>eudicotyledons</taxon>
        <taxon>Gunneridae</taxon>
        <taxon>Pentapetalae</taxon>
        <taxon>rosids</taxon>
        <taxon>fabids</taxon>
        <taxon>Oxalidales</taxon>
        <taxon>Cephalotaceae</taxon>
        <taxon>Cephalotus</taxon>
    </lineage>
</organism>
<dbReference type="OrthoDB" id="542365at2759"/>
<feature type="transmembrane region" description="Helical" evidence="1">
    <location>
        <begin position="215"/>
        <end position="241"/>
    </location>
</feature>
<comment type="caution">
    <text evidence="2">The sequence shown here is derived from an EMBL/GenBank/DDBJ whole genome shotgun (WGS) entry which is preliminary data.</text>
</comment>
<sequence length="354" mass="38601">MVAMVHLNEAQLRRLVKLIHKKEEYTIINEIDFGCENERAKFLRKCKANHHSAIEMLNAGDKLVKEFNDDPARGPIAHDIFKSIQESVNSAYQWVKNYTLRKSYLEKIKGFSDSAIDTVKKLDPKDTESAKVLAKAADDYKKAMSELNKKCMCPRSAAVATVFEGKRVTMDKLLDRAQKKLKLSEPFDKLSDENKLKVYEKVIKFSAEETLFSKVWANVFGAAGVALLLFAAGMMVWDIYTSDHPIRTATHDGVLAAASFAGAAVGDIIGTVAASTLVGTATFAAAAIVAVVGVAFSIAGAVILGEFAGCIIDFILSSGPTAPLSTDGLRCYIAPMPDGLALARQILHHDNDDR</sequence>
<dbReference type="AlphaFoldDB" id="A0A1Q3C2E5"/>
<dbReference type="InParanoid" id="A0A1Q3C2E5"/>
<name>A0A1Q3C2E5_CEPFO</name>
<dbReference type="EMBL" id="BDDD01001215">
    <property type="protein sequence ID" value="GAV74288.1"/>
    <property type="molecule type" value="Genomic_DNA"/>
</dbReference>
<keyword evidence="3" id="KW-1185">Reference proteome</keyword>